<dbReference type="GO" id="GO:0003723">
    <property type="term" value="F:RNA binding"/>
    <property type="evidence" value="ECO:0007669"/>
    <property type="project" value="InterPro"/>
</dbReference>
<protein>
    <recommendedName>
        <fullName evidence="12">Tudor domain-containing protein</fullName>
    </recommendedName>
</protein>
<dbReference type="Ensembl" id="ENSCABT00000022129.1">
    <property type="protein sequence ID" value="ENSCABP00000020203.1"/>
    <property type="gene ID" value="ENSCABG00000014905.1"/>
</dbReference>
<comment type="similarity">
    <text evidence="5">Belongs to the SMN family.</text>
</comment>
<dbReference type="Gene3D" id="2.30.30.140">
    <property type="match status" value="1"/>
</dbReference>
<evidence type="ECO:0000256" key="6">
    <source>
        <dbReference type="ARBA" id="ARBA00022490"/>
    </source>
</evidence>
<dbReference type="GeneTree" id="ENSGT00940000153352"/>
<sequence>MAGSGGAETVLFKRGAGQSDDSDIWDDTALIKAYDRAVASFKNALKNGECSEPLDKQEQCSGTKRKNNKKNRSRKKSNAAPLKQWRVGDTCSAVWSEDGNVYLATIASIDQKRGTCVAVYTGYGNREEHNLSDLLLPNTVEKENEEQNAEENENETQYSTDESEKFSQSPGNKYNSTKLKSSHWNSHFPPPPPPPPGLGRPGPKFSGPPPFLSSCPPPFPTGPPLIPPPPPMGPDSPEDEEALGSMLIAWYMSGYHTGYYLGLKQSRMEAALERCPHPK</sequence>
<evidence type="ECO:0000256" key="2">
    <source>
        <dbReference type="ARBA" id="ARBA00004408"/>
    </source>
</evidence>
<dbReference type="CDD" id="cd22851">
    <property type="entry name" value="SMN_N"/>
    <property type="match status" value="1"/>
</dbReference>
<dbReference type="GO" id="GO:0015030">
    <property type="term" value="C:Cajal body"/>
    <property type="evidence" value="ECO:0007669"/>
    <property type="project" value="UniProtKB-SubCell"/>
</dbReference>
<dbReference type="PROSITE" id="PS50304">
    <property type="entry name" value="TUDOR"/>
    <property type="match status" value="1"/>
</dbReference>
<feature type="compositionally biased region" description="Polar residues" evidence="11">
    <location>
        <begin position="156"/>
        <end position="185"/>
    </location>
</feature>
<evidence type="ECO:0000256" key="9">
    <source>
        <dbReference type="ARBA" id="ARBA00023242"/>
    </source>
</evidence>
<dbReference type="InterPro" id="IPR002999">
    <property type="entry name" value="Tudor"/>
</dbReference>
<keyword evidence="14" id="KW-1185">Reference proteome</keyword>
<keyword evidence="9" id="KW-0539">Nucleus</keyword>
<evidence type="ECO:0000313" key="13">
    <source>
        <dbReference type="Ensembl" id="ENSCABP00000020203.1"/>
    </source>
</evidence>
<evidence type="ECO:0000259" key="12">
    <source>
        <dbReference type="PROSITE" id="PS50304"/>
    </source>
</evidence>
<feature type="domain" description="Tudor" evidence="12">
    <location>
        <begin position="84"/>
        <end position="144"/>
    </location>
</feature>
<dbReference type="GO" id="GO:0006397">
    <property type="term" value="P:mRNA processing"/>
    <property type="evidence" value="ECO:0007669"/>
    <property type="project" value="UniProtKB-KW"/>
</dbReference>
<feature type="compositionally biased region" description="Pro residues" evidence="11">
    <location>
        <begin position="206"/>
        <end position="234"/>
    </location>
</feature>
<dbReference type="RefSeq" id="XP_032625460.1">
    <property type="nucleotide sequence ID" value="XM_032769569.2"/>
</dbReference>
<evidence type="ECO:0000256" key="5">
    <source>
        <dbReference type="ARBA" id="ARBA00005371"/>
    </source>
</evidence>
<dbReference type="GO" id="GO:0007019">
    <property type="term" value="P:microtubule depolymerization"/>
    <property type="evidence" value="ECO:0007669"/>
    <property type="project" value="Ensembl"/>
</dbReference>
<evidence type="ECO:0000256" key="7">
    <source>
        <dbReference type="ARBA" id="ARBA00022664"/>
    </source>
</evidence>
<gene>
    <name evidence="13" type="primary">LOC116818563</name>
</gene>
<dbReference type="RefSeq" id="XP_032625462.1">
    <property type="nucleotide sequence ID" value="XM_032769571.2"/>
</dbReference>
<evidence type="ECO:0000256" key="11">
    <source>
        <dbReference type="SAM" id="MobiDB-lite"/>
    </source>
</evidence>
<dbReference type="GeneID" id="116818563"/>
<dbReference type="GO" id="GO:0010975">
    <property type="term" value="P:regulation of neuron projection development"/>
    <property type="evidence" value="ECO:0007669"/>
    <property type="project" value="Ensembl"/>
</dbReference>
<dbReference type="OMA" id="DETVNGM"/>
<dbReference type="InterPro" id="IPR047313">
    <property type="entry name" value="SMN_C"/>
</dbReference>
<dbReference type="SMART" id="SM00333">
    <property type="entry name" value="TUDOR"/>
    <property type="match status" value="1"/>
</dbReference>
<feature type="region of interest" description="Disordered" evidence="11">
    <location>
        <begin position="141"/>
        <end position="240"/>
    </location>
</feature>
<keyword evidence="8" id="KW-0508">mRNA splicing</keyword>
<name>A0A8C0H9I3_CHEAB</name>
<dbReference type="GO" id="GO:0033120">
    <property type="term" value="P:positive regulation of RNA splicing"/>
    <property type="evidence" value="ECO:0007669"/>
    <property type="project" value="Ensembl"/>
</dbReference>
<feature type="compositionally biased region" description="Acidic residues" evidence="11">
    <location>
        <begin position="143"/>
        <end position="154"/>
    </location>
</feature>
<feature type="region of interest" description="Disordered" evidence="11">
    <location>
        <begin position="52"/>
        <end position="82"/>
    </location>
</feature>
<evidence type="ECO:0000256" key="4">
    <source>
        <dbReference type="ARBA" id="ARBA00004484"/>
    </source>
</evidence>
<dbReference type="SUPFAM" id="SSF63748">
    <property type="entry name" value="Tudor/PWWP/MBT"/>
    <property type="match status" value="1"/>
</dbReference>
<dbReference type="InterPro" id="IPR049481">
    <property type="entry name" value="SMN_G2-BD"/>
</dbReference>
<dbReference type="CDD" id="cd20398">
    <property type="entry name" value="Tudor_SMN"/>
    <property type="match status" value="1"/>
</dbReference>
<evidence type="ECO:0000256" key="3">
    <source>
        <dbReference type="ARBA" id="ARBA00004463"/>
    </source>
</evidence>
<accession>A0A8C0H9I3</accession>
<dbReference type="KEGG" id="cabi:116818563"/>
<dbReference type="PANTHER" id="PTHR39267">
    <property type="entry name" value="SURVIVAL MOTOR NEURON-LIKE PROTEIN 1"/>
    <property type="match status" value="1"/>
</dbReference>
<dbReference type="GO" id="GO:0008380">
    <property type="term" value="P:RNA splicing"/>
    <property type="evidence" value="ECO:0007669"/>
    <property type="project" value="UniProtKB-KW"/>
</dbReference>
<dbReference type="AlphaFoldDB" id="A0A8C0H9I3"/>
<dbReference type="FunFam" id="2.30.30.140:FF:000038">
    <property type="entry name" value="Survival of motor neuron-related-splicing factor 30"/>
    <property type="match status" value="1"/>
</dbReference>
<dbReference type="Pfam" id="PF06003">
    <property type="entry name" value="SMN_Tudor"/>
    <property type="match status" value="1"/>
</dbReference>
<organism evidence="13 14">
    <name type="scientific">Chelonoidis abingdonii</name>
    <name type="common">Abingdon island giant tortoise</name>
    <name type="synonym">Testudo abingdonii</name>
    <dbReference type="NCBI Taxonomy" id="106734"/>
    <lineage>
        <taxon>Eukaryota</taxon>
        <taxon>Metazoa</taxon>
        <taxon>Chordata</taxon>
        <taxon>Craniata</taxon>
        <taxon>Vertebrata</taxon>
        <taxon>Euteleostomi</taxon>
        <taxon>Archelosauria</taxon>
        <taxon>Testudinata</taxon>
        <taxon>Testudines</taxon>
        <taxon>Cryptodira</taxon>
        <taxon>Durocryptodira</taxon>
        <taxon>Testudinoidea</taxon>
        <taxon>Testudinidae</taxon>
        <taxon>Chelonoidis</taxon>
    </lineage>
</organism>
<keyword evidence="7" id="KW-0507">mRNA processing</keyword>
<comment type="subcellular location">
    <subcellularLocation>
        <location evidence="1">Cytoplasm</location>
        <location evidence="1">Myofibril</location>
        <location evidence="1">Sarcomere</location>
        <location evidence="1">Z line</location>
    </subcellularLocation>
    <subcellularLocation>
        <location evidence="3">Cytoplasmic granule</location>
    </subcellularLocation>
    <subcellularLocation>
        <location evidence="2">Nucleus</location>
        <location evidence="2">Cajal body</location>
    </subcellularLocation>
    <subcellularLocation>
        <location evidence="10">Nucleus</location>
        <location evidence="10">Gem</location>
    </subcellularLocation>
    <subcellularLocation>
        <location evidence="4">Perikaryon</location>
    </subcellularLocation>
</comment>
<dbReference type="GO" id="GO:0030426">
    <property type="term" value="C:growth cone"/>
    <property type="evidence" value="ECO:0007669"/>
    <property type="project" value="Ensembl"/>
</dbReference>
<dbReference type="Gene3D" id="3.40.190.10">
    <property type="entry name" value="Periplasmic binding protein-like II"/>
    <property type="match status" value="1"/>
</dbReference>
<dbReference type="Ensembl" id="ENSCABT00000022128.1">
    <property type="protein sequence ID" value="ENSCABP00000020202.1"/>
    <property type="gene ID" value="ENSCABG00000014905.1"/>
</dbReference>
<evidence type="ECO:0000256" key="8">
    <source>
        <dbReference type="ARBA" id="ARBA00023187"/>
    </source>
</evidence>
<feature type="compositionally biased region" description="Pro residues" evidence="11">
    <location>
        <begin position="188"/>
        <end position="198"/>
    </location>
</feature>
<evidence type="ECO:0000313" key="14">
    <source>
        <dbReference type="Proteomes" id="UP000694404"/>
    </source>
</evidence>
<dbReference type="GO" id="GO:0043204">
    <property type="term" value="C:perikaryon"/>
    <property type="evidence" value="ECO:0007669"/>
    <property type="project" value="UniProtKB-SubCell"/>
</dbReference>
<dbReference type="RefSeq" id="XP_032625461.1">
    <property type="nucleotide sequence ID" value="XM_032769570.1"/>
</dbReference>
<dbReference type="GO" id="GO:0030018">
    <property type="term" value="C:Z disc"/>
    <property type="evidence" value="ECO:0007669"/>
    <property type="project" value="UniProtKB-SubCell"/>
</dbReference>
<feature type="compositionally biased region" description="Basic residues" evidence="11">
    <location>
        <begin position="63"/>
        <end position="77"/>
    </location>
</feature>
<keyword evidence="6" id="KW-0963">Cytoplasm</keyword>
<dbReference type="GO" id="GO:0097504">
    <property type="term" value="C:Gemini of Cajal bodies"/>
    <property type="evidence" value="ECO:0007669"/>
    <property type="project" value="UniProtKB-SubCell"/>
</dbReference>
<dbReference type="GO" id="GO:0030137">
    <property type="term" value="C:COPI-coated vesicle"/>
    <property type="evidence" value="ECO:0007669"/>
    <property type="project" value="Ensembl"/>
</dbReference>
<proteinExistence type="inferred from homology"/>
<dbReference type="Pfam" id="PF20635">
    <property type="entry name" value="SMN_YG-box"/>
    <property type="match status" value="1"/>
</dbReference>
<dbReference type="CDD" id="cd22852">
    <property type="entry name" value="SMN_C"/>
    <property type="match status" value="1"/>
</dbReference>
<dbReference type="InterPro" id="IPR010304">
    <property type="entry name" value="SMN_Tudor"/>
</dbReference>
<reference evidence="13" key="1">
    <citation type="submission" date="2025-05" db="UniProtKB">
        <authorList>
            <consortium name="Ensembl"/>
        </authorList>
    </citation>
    <scope>IDENTIFICATION</scope>
</reference>
<dbReference type="RefSeq" id="XP_032625464.1">
    <property type="nucleotide sequence ID" value="XM_032769573.1"/>
</dbReference>
<evidence type="ECO:0000256" key="1">
    <source>
        <dbReference type="ARBA" id="ARBA00004216"/>
    </source>
</evidence>
<dbReference type="GO" id="GO:0007409">
    <property type="term" value="P:axonogenesis"/>
    <property type="evidence" value="ECO:0007669"/>
    <property type="project" value="Ensembl"/>
</dbReference>
<evidence type="ECO:0000256" key="10">
    <source>
        <dbReference type="ARBA" id="ARBA00034695"/>
    </source>
</evidence>
<dbReference type="Proteomes" id="UP000694404">
    <property type="component" value="Unplaced"/>
</dbReference>
<dbReference type="PANTHER" id="PTHR39267:SF1">
    <property type="entry name" value="SURVIVAL MOTOR NEURON PROTEIN"/>
    <property type="match status" value="1"/>
</dbReference>
<dbReference type="Pfam" id="PF20636">
    <property type="entry name" value="SMN_G2-BD"/>
    <property type="match status" value="1"/>
</dbReference>
<dbReference type="GO" id="GO:0005794">
    <property type="term" value="C:Golgi apparatus"/>
    <property type="evidence" value="ECO:0007669"/>
    <property type="project" value="Ensembl"/>
</dbReference>
<dbReference type="InterPro" id="IPR040424">
    <property type="entry name" value="Smn1"/>
</dbReference>
<dbReference type="InterPro" id="IPR047298">
    <property type="entry name" value="Tudor_SMN_eumet"/>
</dbReference>